<gene>
    <name evidence="1" type="ORF">PoB_006267100</name>
</gene>
<name>A0AAV4CWT7_9GAST</name>
<keyword evidence="2" id="KW-1185">Reference proteome</keyword>
<accession>A0AAV4CWT7</accession>
<proteinExistence type="predicted"/>
<evidence type="ECO:0000313" key="1">
    <source>
        <dbReference type="EMBL" id="GFO36166.1"/>
    </source>
</evidence>
<evidence type="ECO:0000313" key="2">
    <source>
        <dbReference type="Proteomes" id="UP000735302"/>
    </source>
</evidence>
<comment type="caution">
    <text evidence="1">The sequence shown here is derived from an EMBL/GenBank/DDBJ whole genome shotgun (WGS) entry which is preliminary data.</text>
</comment>
<reference evidence="1 2" key="1">
    <citation type="journal article" date="2021" name="Elife">
        <title>Chloroplast acquisition without the gene transfer in kleptoplastic sea slugs, Plakobranchus ocellatus.</title>
        <authorList>
            <person name="Maeda T."/>
            <person name="Takahashi S."/>
            <person name="Yoshida T."/>
            <person name="Shimamura S."/>
            <person name="Takaki Y."/>
            <person name="Nagai Y."/>
            <person name="Toyoda A."/>
            <person name="Suzuki Y."/>
            <person name="Arimoto A."/>
            <person name="Ishii H."/>
            <person name="Satoh N."/>
            <person name="Nishiyama T."/>
            <person name="Hasebe M."/>
            <person name="Maruyama T."/>
            <person name="Minagawa J."/>
            <person name="Obokata J."/>
            <person name="Shigenobu S."/>
        </authorList>
    </citation>
    <scope>NUCLEOTIDE SEQUENCE [LARGE SCALE GENOMIC DNA]</scope>
</reference>
<organism evidence="1 2">
    <name type="scientific">Plakobranchus ocellatus</name>
    <dbReference type="NCBI Taxonomy" id="259542"/>
    <lineage>
        <taxon>Eukaryota</taxon>
        <taxon>Metazoa</taxon>
        <taxon>Spiralia</taxon>
        <taxon>Lophotrochozoa</taxon>
        <taxon>Mollusca</taxon>
        <taxon>Gastropoda</taxon>
        <taxon>Heterobranchia</taxon>
        <taxon>Euthyneura</taxon>
        <taxon>Panpulmonata</taxon>
        <taxon>Sacoglossa</taxon>
        <taxon>Placobranchoidea</taxon>
        <taxon>Plakobranchidae</taxon>
        <taxon>Plakobranchus</taxon>
    </lineage>
</organism>
<dbReference type="Proteomes" id="UP000735302">
    <property type="component" value="Unassembled WGS sequence"/>
</dbReference>
<sequence length="111" mass="12276">MLLQSSLPSPNPQHKHQANSHQHLEYTILLPHIIVTNISNTIVFTVSRPTITIIVTVSRPTNIIIVTVSRPTKTIMKPIITNILNTSSYSCLSFLQTSPTQSSLPSPNPPR</sequence>
<protein>
    <submittedName>
        <fullName evidence="1">Uncharacterized protein</fullName>
    </submittedName>
</protein>
<dbReference type="EMBL" id="BLXT01007044">
    <property type="protein sequence ID" value="GFO36166.1"/>
    <property type="molecule type" value="Genomic_DNA"/>
</dbReference>
<dbReference type="AlphaFoldDB" id="A0AAV4CWT7"/>